<gene>
    <name evidence="2" type="ORF">B0J11DRAFT_432271</name>
</gene>
<dbReference type="OrthoDB" id="3656567at2759"/>
<reference evidence="2" key="1">
    <citation type="journal article" date="2021" name="Nat. Commun.">
        <title>Genetic determinants of endophytism in the Arabidopsis root mycobiome.</title>
        <authorList>
            <person name="Mesny F."/>
            <person name="Miyauchi S."/>
            <person name="Thiergart T."/>
            <person name="Pickel B."/>
            <person name="Atanasova L."/>
            <person name="Karlsson M."/>
            <person name="Huettel B."/>
            <person name="Barry K.W."/>
            <person name="Haridas S."/>
            <person name="Chen C."/>
            <person name="Bauer D."/>
            <person name="Andreopoulos W."/>
            <person name="Pangilinan J."/>
            <person name="LaButti K."/>
            <person name="Riley R."/>
            <person name="Lipzen A."/>
            <person name="Clum A."/>
            <person name="Drula E."/>
            <person name="Henrissat B."/>
            <person name="Kohler A."/>
            <person name="Grigoriev I.V."/>
            <person name="Martin F.M."/>
            <person name="Hacquard S."/>
        </authorList>
    </citation>
    <scope>NUCLEOTIDE SEQUENCE</scope>
    <source>
        <strain evidence="2">MPI-CAGE-CH-0243</strain>
    </source>
</reference>
<protein>
    <submittedName>
        <fullName evidence="2">Uncharacterized protein</fullName>
    </submittedName>
</protein>
<feature type="region of interest" description="Disordered" evidence="1">
    <location>
        <begin position="39"/>
        <end position="66"/>
    </location>
</feature>
<dbReference type="Proteomes" id="UP000700596">
    <property type="component" value="Unassembled WGS sequence"/>
</dbReference>
<comment type="caution">
    <text evidence="2">The sequence shown here is derived from an EMBL/GenBank/DDBJ whole genome shotgun (WGS) entry which is preliminary data.</text>
</comment>
<accession>A0A9P9DWX8</accession>
<organism evidence="2 3">
    <name type="scientific">Dendryphion nanum</name>
    <dbReference type="NCBI Taxonomy" id="256645"/>
    <lineage>
        <taxon>Eukaryota</taxon>
        <taxon>Fungi</taxon>
        <taxon>Dikarya</taxon>
        <taxon>Ascomycota</taxon>
        <taxon>Pezizomycotina</taxon>
        <taxon>Dothideomycetes</taxon>
        <taxon>Pleosporomycetidae</taxon>
        <taxon>Pleosporales</taxon>
        <taxon>Torulaceae</taxon>
        <taxon>Dendryphion</taxon>
    </lineage>
</organism>
<dbReference type="EMBL" id="JAGMWT010000006">
    <property type="protein sequence ID" value="KAH7126592.1"/>
    <property type="molecule type" value="Genomic_DNA"/>
</dbReference>
<evidence type="ECO:0000256" key="1">
    <source>
        <dbReference type="SAM" id="MobiDB-lite"/>
    </source>
</evidence>
<name>A0A9P9DWX8_9PLEO</name>
<sequence length="139" mass="15406">ARKARVQTPKEIADECGSLGVMEVPRGENATEYRKCRDHPLASKQSPEVVPKRSVGSTSPANTFERRRRADIEKRACWHGASFGCSDNWCWSICDHYTTGKWCWLAVNDGKGAWAKCSAANQCDPLQIRGLKCGGRCSC</sequence>
<dbReference type="AlphaFoldDB" id="A0A9P9DWX8"/>
<keyword evidence="3" id="KW-1185">Reference proteome</keyword>
<feature type="non-terminal residue" evidence="2">
    <location>
        <position position="1"/>
    </location>
</feature>
<proteinExistence type="predicted"/>
<evidence type="ECO:0000313" key="3">
    <source>
        <dbReference type="Proteomes" id="UP000700596"/>
    </source>
</evidence>
<evidence type="ECO:0000313" key="2">
    <source>
        <dbReference type="EMBL" id="KAH7126592.1"/>
    </source>
</evidence>